<evidence type="ECO:0000256" key="4">
    <source>
        <dbReference type="ARBA" id="ARBA00022840"/>
    </source>
</evidence>
<dbReference type="AlphaFoldDB" id="A0A8S1PZ95"/>
<dbReference type="Proteomes" id="UP000688137">
    <property type="component" value="Unassembled WGS sequence"/>
</dbReference>
<reference evidence="7" key="1">
    <citation type="submission" date="2021-01" db="EMBL/GenBank/DDBJ databases">
        <authorList>
            <consortium name="Genoscope - CEA"/>
            <person name="William W."/>
        </authorList>
    </citation>
    <scope>NUCLEOTIDE SEQUENCE</scope>
</reference>
<dbReference type="PROSITE" id="PS50011">
    <property type="entry name" value="PROTEIN_KINASE_DOM"/>
    <property type="match status" value="1"/>
</dbReference>
<evidence type="ECO:0000259" key="6">
    <source>
        <dbReference type="PROSITE" id="PS50011"/>
    </source>
</evidence>
<evidence type="ECO:0000256" key="2">
    <source>
        <dbReference type="ARBA" id="ARBA00022741"/>
    </source>
</evidence>
<dbReference type="GO" id="GO:0004674">
    <property type="term" value="F:protein serine/threonine kinase activity"/>
    <property type="evidence" value="ECO:0007669"/>
    <property type="project" value="InterPro"/>
</dbReference>
<proteinExistence type="predicted"/>
<feature type="binding site" evidence="5">
    <location>
        <position position="45"/>
    </location>
    <ligand>
        <name>ATP</name>
        <dbReference type="ChEBI" id="CHEBI:30616"/>
    </ligand>
</feature>
<evidence type="ECO:0000256" key="3">
    <source>
        <dbReference type="ARBA" id="ARBA00022777"/>
    </source>
</evidence>
<evidence type="ECO:0000256" key="1">
    <source>
        <dbReference type="ARBA" id="ARBA00022679"/>
    </source>
</evidence>
<dbReference type="PROSITE" id="PS00108">
    <property type="entry name" value="PROTEIN_KINASE_ST"/>
    <property type="match status" value="1"/>
</dbReference>
<name>A0A8S1PZ95_PARPR</name>
<evidence type="ECO:0000313" key="8">
    <source>
        <dbReference type="Proteomes" id="UP000688137"/>
    </source>
</evidence>
<keyword evidence="3" id="KW-0418">Kinase</keyword>
<evidence type="ECO:0000256" key="5">
    <source>
        <dbReference type="PROSITE-ProRule" id="PRU10141"/>
    </source>
</evidence>
<protein>
    <recommendedName>
        <fullName evidence="6">Protein kinase domain-containing protein</fullName>
    </recommendedName>
</protein>
<keyword evidence="1" id="KW-0808">Transferase</keyword>
<gene>
    <name evidence="7" type="ORF">PPRIM_AZ9-3.1.T1350104</name>
</gene>
<dbReference type="Pfam" id="PF00069">
    <property type="entry name" value="Pkinase"/>
    <property type="match status" value="1"/>
</dbReference>
<organism evidence="7 8">
    <name type="scientific">Paramecium primaurelia</name>
    <dbReference type="NCBI Taxonomy" id="5886"/>
    <lineage>
        <taxon>Eukaryota</taxon>
        <taxon>Sar</taxon>
        <taxon>Alveolata</taxon>
        <taxon>Ciliophora</taxon>
        <taxon>Intramacronucleata</taxon>
        <taxon>Oligohymenophorea</taxon>
        <taxon>Peniculida</taxon>
        <taxon>Parameciidae</taxon>
        <taxon>Paramecium</taxon>
    </lineage>
</organism>
<keyword evidence="8" id="KW-1185">Reference proteome</keyword>
<dbReference type="OMA" id="SYGIVFH"/>
<dbReference type="GO" id="GO:0005524">
    <property type="term" value="F:ATP binding"/>
    <property type="evidence" value="ECO:0007669"/>
    <property type="project" value="UniProtKB-UniRule"/>
</dbReference>
<dbReference type="GO" id="GO:0000045">
    <property type="term" value="P:autophagosome assembly"/>
    <property type="evidence" value="ECO:0007669"/>
    <property type="project" value="TreeGrafter"/>
</dbReference>
<feature type="domain" description="Protein kinase" evidence="6">
    <location>
        <begin position="11"/>
        <end position="290"/>
    </location>
</feature>
<dbReference type="SMART" id="SM00220">
    <property type="entry name" value="S_TKc"/>
    <property type="match status" value="1"/>
</dbReference>
<keyword evidence="2 5" id="KW-0547">Nucleotide-binding</keyword>
<evidence type="ECO:0000313" key="7">
    <source>
        <dbReference type="EMBL" id="CAD8107959.1"/>
    </source>
</evidence>
<dbReference type="PANTHER" id="PTHR24348">
    <property type="entry name" value="SERINE/THREONINE-PROTEIN KINASE UNC-51-RELATED"/>
    <property type="match status" value="1"/>
</dbReference>
<dbReference type="GO" id="GO:0016020">
    <property type="term" value="C:membrane"/>
    <property type="evidence" value="ECO:0007669"/>
    <property type="project" value="TreeGrafter"/>
</dbReference>
<dbReference type="PANTHER" id="PTHR24348:SF22">
    <property type="entry name" value="NON-SPECIFIC SERINE_THREONINE PROTEIN KINASE"/>
    <property type="match status" value="1"/>
</dbReference>
<dbReference type="InterPro" id="IPR017441">
    <property type="entry name" value="Protein_kinase_ATP_BS"/>
</dbReference>
<dbReference type="InterPro" id="IPR008271">
    <property type="entry name" value="Ser/Thr_kinase_AS"/>
</dbReference>
<sequence length="531" mass="63196">MYDNLIGDYVILIDQRLGSGAFGEAYKCYKRGNSDVEYCMKIIKKSIPADPQKEEKQKKQLQAEINTFKQLKDQDCENLVKMIDIIDLPSKLCIIMELCEYDLQKELLQFKKDNKWPSRLEIIDMMKQILKGADALIRNHIIHRDIKPQNILVQIVNKGTSNQRKIYKIADFGFTKYIEDIYAKANLTRVGSRSYCAPEIMRGNKFSCKCDIYSYGIVFHQIVYFMDFPKDYKNEIQLNQFFNQIQKTPYKCKPLNGEYGNLITNLIEKMLIYDQDERISFEELRTHEIMTSTKRLQDSIFLPIQRTFNKEDYKQEMIKNEEQKFQRLNLLIEIFYRKFLLCKYFVDFMKQNTILNNIESLIFQQIISLIGCQQILYGFAMINCIISDLEPTIVNDNDVPQLIDLLNQFMKKSQENNDYMKLQKQLTNDFYQSKITYQQDLNKLYQLRVEKNWTQNQSQFLFLQKSKTQKIPIQNCCLVLQDLTNNSRYINDLVSKYDKKIQQFLQTIKQIDTQFDIADYRIINPDEIFKI</sequence>
<dbReference type="InterPro" id="IPR000719">
    <property type="entry name" value="Prot_kinase_dom"/>
</dbReference>
<dbReference type="GO" id="GO:0005776">
    <property type="term" value="C:autophagosome"/>
    <property type="evidence" value="ECO:0007669"/>
    <property type="project" value="TreeGrafter"/>
</dbReference>
<dbReference type="GO" id="GO:0005829">
    <property type="term" value="C:cytosol"/>
    <property type="evidence" value="ECO:0007669"/>
    <property type="project" value="TreeGrafter"/>
</dbReference>
<dbReference type="GO" id="GO:0000407">
    <property type="term" value="C:phagophore assembly site"/>
    <property type="evidence" value="ECO:0007669"/>
    <property type="project" value="TreeGrafter"/>
</dbReference>
<dbReference type="EMBL" id="CAJJDM010000138">
    <property type="protein sequence ID" value="CAD8107959.1"/>
    <property type="molecule type" value="Genomic_DNA"/>
</dbReference>
<dbReference type="GO" id="GO:0010506">
    <property type="term" value="P:regulation of autophagy"/>
    <property type="evidence" value="ECO:0007669"/>
    <property type="project" value="InterPro"/>
</dbReference>
<dbReference type="InterPro" id="IPR045269">
    <property type="entry name" value="Atg1-like"/>
</dbReference>
<comment type="caution">
    <text evidence="7">The sequence shown here is derived from an EMBL/GenBank/DDBJ whole genome shotgun (WGS) entry which is preliminary data.</text>
</comment>
<dbReference type="PROSITE" id="PS00107">
    <property type="entry name" value="PROTEIN_KINASE_ATP"/>
    <property type="match status" value="1"/>
</dbReference>
<accession>A0A8S1PZ95</accession>
<keyword evidence="4 5" id="KW-0067">ATP-binding</keyword>